<feature type="region of interest" description="Disordered" evidence="10">
    <location>
        <begin position="114"/>
        <end position="145"/>
    </location>
</feature>
<evidence type="ECO:0000256" key="7">
    <source>
        <dbReference type="ARBA" id="ARBA00037703"/>
    </source>
</evidence>
<dbReference type="Proteomes" id="UP000696280">
    <property type="component" value="Unassembled WGS sequence"/>
</dbReference>
<dbReference type="PANTHER" id="PTHR35518:SF2">
    <property type="entry name" value="MAINTENANCE OF TELOMERE CAPPING PROTEIN 6"/>
    <property type="match status" value="1"/>
</dbReference>
<dbReference type="InterPro" id="IPR016187">
    <property type="entry name" value="CTDL_fold"/>
</dbReference>
<dbReference type="InterPro" id="IPR051008">
    <property type="entry name" value="Telomere_Capping_Maintenance"/>
</dbReference>
<keyword evidence="3" id="KW-0732">Signal</keyword>
<evidence type="ECO:0000256" key="3">
    <source>
        <dbReference type="ARBA" id="ARBA00022729"/>
    </source>
</evidence>
<keyword evidence="4 11" id="KW-1133">Transmembrane helix</keyword>
<keyword evidence="2 11" id="KW-0812">Transmembrane</keyword>
<dbReference type="AlphaFoldDB" id="A0A9N9Q0L1"/>
<evidence type="ECO:0000256" key="4">
    <source>
        <dbReference type="ARBA" id="ARBA00022989"/>
    </source>
</evidence>
<accession>A0A9N9Q0L1</accession>
<evidence type="ECO:0000256" key="8">
    <source>
        <dbReference type="ARBA" id="ARBA00038159"/>
    </source>
</evidence>
<evidence type="ECO:0000256" key="11">
    <source>
        <dbReference type="SAM" id="Phobius"/>
    </source>
</evidence>
<feature type="domain" description="C-type lectin" evidence="12">
    <location>
        <begin position="354"/>
        <end position="466"/>
    </location>
</feature>
<evidence type="ECO:0000256" key="6">
    <source>
        <dbReference type="ARBA" id="ARBA00023180"/>
    </source>
</evidence>
<keyword evidence="5 11" id="KW-0472">Membrane</keyword>
<dbReference type="SUPFAM" id="SSF56436">
    <property type="entry name" value="C-type lectin-like"/>
    <property type="match status" value="1"/>
</dbReference>
<feature type="transmembrane region" description="Helical" evidence="11">
    <location>
        <begin position="561"/>
        <end position="582"/>
    </location>
</feature>
<dbReference type="PANTHER" id="PTHR35518">
    <property type="entry name" value="MAINTENANCE OF TELOMOERE CAPPING"/>
    <property type="match status" value="1"/>
</dbReference>
<evidence type="ECO:0000313" key="14">
    <source>
        <dbReference type="Proteomes" id="UP000696280"/>
    </source>
</evidence>
<evidence type="ECO:0000256" key="9">
    <source>
        <dbReference type="ARBA" id="ARBA00039865"/>
    </source>
</evidence>
<keyword evidence="14" id="KW-1185">Reference proteome</keyword>
<evidence type="ECO:0000259" key="12">
    <source>
        <dbReference type="PROSITE" id="PS50041"/>
    </source>
</evidence>
<gene>
    <name evidence="13" type="ORF">HYFRA_00002399</name>
</gene>
<dbReference type="GO" id="GO:0016020">
    <property type="term" value="C:membrane"/>
    <property type="evidence" value="ECO:0007669"/>
    <property type="project" value="UniProtKB-SubCell"/>
</dbReference>
<evidence type="ECO:0000256" key="10">
    <source>
        <dbReference type="SAM" id="MobiDB-lite"/>
    </source>
</evidence>
<protein>
    <recommendedName>
        <fullName evidence="9">Maintenance of telomere capping protein 6</fullName>
    </recommendedName>
</protein>
<evidence type="ECO:0000256" key="2">
    <source>
        <dbReference type="ARBA" id="ARBA00022692"/>
    </source>
</evidence>
<dbReference type="InterPro" id="IPR057530">
    <property type="entry name" value="TIM-barrel_MTC6"/>
</dbReference>
<comment type="subcellular location">
    <subcellularLocation>
        <location evidence="1">Membrane</location>
        <topology evidence="1">Single-pass type I membrane protein</topology>
    </subcellularLocation>
</comment>
<comment type="caution">
    <text evidence="13">The sequence shown here is derived from an EMBL/GenBank/DDBJ whole genome shotgun (WGS) entry which is preliminary data.</text>
</comment>
<dbReference type="InterPro" id="IPR001304">
    <property type="entry name" value="C-type_lectin-like"/>
</dbReference>
<feature type="compositionally biased region" description="Polar residues" evidence="10">
    <location>
        <begin position="120"/>
        <end position="145"/>
    </location>
</feature>
<organism evidence="13 14">
    <name type="scientific">Hymenoscyphus fraxineus</name>
    <dbReference type="NCBI Taxonomy" id="746836"/>
    <lineage>
        <taxon>Eukaryota</taxon>
        <taxon>Fungi</taxon>
        <taxon>Dikarya</taxon>
        <taxon>Ascomycota</taxon>
        <taxon>Pezizomycotina</taxon>
        <taxon>Leotiomycetes</taxon>
        <taxon>Helotiales</taxon>
        <taxon>Helotiaceae</taxon>
        <taxon>Hymenoscyphus</taxon>
    </lineage>
</organism>
<dbReference type="Pfam" id="PF25506">
    <property type="entry name" value="TIM-barrel_MTC6"/>
    <property type="match status" value="1"/>
</dbReference>
<dbReference type="Gene3D" id="3.10.100.10">
    <property type="entry name" value="Mannose-Binding Protein A, subunit A"/>
    <property type="match status" value="1"/>
</dbReference>
<reference evidence="13" key="1">
    <citation type="submission" date="2021-07" db="EMBL/GenBank/DDBJ databases">
        <authorList>
            <person name="Durling M."/>
        </authorList>
    </citation>
    <scope>NUCLEOTIDE SEQUENCE</scope>
</reference>
<keyword evidence="6" id="KW-0325">Glycoprotein</keyword>
<dbReference type="InterPro" id="IPR016186">
    <property type="entry name" value="C-type_lectin-like/link_sf"/>
</dbReference>
<evidence type="ECO:0000256" key="1">
    <source>
        <dbReference type="ARBA" id="ARBA00004479"/>
    </source>
</evidence>
<name>A0A9N9Q0L1_9HELO</name>
<comment type="function">
    <text evidence="7">May be involved in telomere capping.</text>
</comment>
<comment type="similarity">
    <text evidence="8">Belongs to the MTC6 family.</text>
</comment>
<evidence type="ECO:0000256" key="5">
    <source>
        <dbReference type="ARBA" id="ARBA00023136"/>
    </source>
</evidence>
<evidence type="ECO:0000313" key="13">
    <source>
        <dbReference type="EMBL" id="CAG8960862.1"/>
    </source>
</evidence>
<dbReference type="PROSITE" id="PS50041">
    <property type="entry name" value="C_TYPE_LECTIN_2"/>
    <property type="match status" value="1"/>
</dbReference>
<sequence>MSGLYAPDGGLEETGEEVTAALSQRDLGLRIPINFVTEPGVSVRAVCGYGGELGKCISNLLAVGFRRFEIDLFWSGGSGTWSFCPVPRDDRGEAKQTQVALGNSSISSAFRKRLNRRQEGTPTTSIETATLTQISTPLPTSSDLPGNQLPSSGSYNCTTDFTPTTLVNLLSDYFDKTGTTLSAHLLYVYLNIHASLNISLPLLPPPTPTRFPDSSNLLSGIFSTNLSDYIYAPPDLASERSNINGTWYTVAERYRPSADYYNTSLDQYGLASTVDGWPSLSFLEFARNKRLLLSLGHVDPQMTGYNFTSDADTIFPSMYLRSERNVTATAGGEVVGGCLFQNNPSPGLATGNVSWADASNIIGFTSPTSTGVDLNSLLNLTTNSVNCGLSPFLNTSLSQGETRSQSFLPYRNFTQATIWSWAEGEPKSHNTTTSSKNNTFHCAAMSSSSGRWSVSDCDAKNPVACRAARHPWNWTVSTTTRSYAEAERACNGDYAFAVPRTALENSYLYDSVQQKGFEQEQKIWVDFNELDVADCWVTGGARAECLYKVSLSDEEYLRRRIILVPTIGAIIVLILAALTIFVKARGNHKTKKRTKKRNGEGVIYEGVPS</sequence>
<dbReference type="OrthoDB" id="5573651at2759"/>
<proteinExistence type="inferred from homology"/>
<dbReference type="EMBL" id="CAJVRL010000103">
    <property type="protein sequence ID" value="CAG8960862.1"/>
    <property type="molecule type" value="Genomic_DNA"/>
</dbReference>